<dbReference type="CDD" id="cd07012">
    <property type="entry name" value="PBP2_Bug_TTT"/>
    <property type="match status" value="1"/>
</dbReference>
<dbReference type="Gene3D" id="3.40.190.150">
    <property type="entry name" value="Bordetella uptake gene, domain 1"/>
    <property type="match status" value="1"/>
</dbReference>
<dbReference type="EMBL" id="AP023361">
    <property type="protein sequence ID" value="BCJ89647.1"/>
    <property type="molecule type" value="Genomic_DNA"/>
</dbReference>
<keyword evidence="2" id="KW-0732">Signal</keyword>
<dbReference type="SUPFAM" id="SSF53850">
    <property type="entry name" value="Periplasmic binding protein-like II"/>
    <property type="match status" value="1"/>
</dbReference>
<accession>A0A6S6QP11</accession>
<dbReference type="Gene3D" id="3.40.190.10">
    <property type="entry name" value="Periplasmic binding protein-like II"/>
    <property type="match status" value="1"/>
</dbReference>
<name>A0A6S6QP11_9HYPH</name>
<protein>
    <recommendedName>
        <fullName evidence="5">Tripartite tricarboxylate transporter substrate binding protein</fullName>
    </recommendedName>
</protein>
<evidence type="ECO:0000313" key="3">
    <source>
        <dbReference type="EMBL" id="BCJ89647.1"/>
    </source>
</evidence>
<comment type="similarity">
    <text evidence="1">Belongs to the UPF0065 (bug) family.</text>
</comment>
<dbReference type="InterPro" id="IPR042100">
    <property type="entry name" value="Bug_dom1"/>
</dbReference>
<dbReference type="InterPro" id="IPR005064">
    <property type="entry name" value="BUG"/>
</dbReference>
<organism evidence="3 4">
    <name type="scientific">Terrihabitans soli</name>
    <dbReference type="NCBI Taxonomy" id="708113"/>
    <lineage>
        <taxon>Bacteria</taxon>
        <taxon>Pseudomonadati</taxon>
        <taxon>Pseudomonadota</taxon>
        <taxon>Alphaproteobacteria</taxon>
        <taxon>Hyphomicrobiales</taxon>
        <taxon>Terrihabitans</taxon>
    </lineage>
</organism>
<evidence type="ECO:0000313" key="4">
    <source>
        <dbReference type="Proteomes" id="UP000515317"/>
    </source>
</evidence>
<dbReference type="KEGG" id="tso:IZ6_03820"/>
<dbReference type="Pfam" id="PF03401">
    <property type="entry name" value="TctC"/>
    <property type="match status" value="1"/>
</dbReference>
<feature type="signal peptide" evidence="2">
    <location>
        <begin position="1"/>
        <end position="24"/>
    </location>
</feature>
<reference evidence="3 4" key="1">
    <citation type="submission" date="2020-08" db="EMBL/GenBank/DDBJ databases">
        <title>Genome sequence of Rhizobiales bacterium strain IZ6.</title>
        <authorList>
            <person name="Nakai R."/>
            <person name="Naganuma T."/>
        </authorList>
    </citation>
    <scope>NUCLEOTIDE SEQUENCE [LARGE SCALE GENOMIC DNA]</scope>
    <source>
        <strain evidence="3 4">IZ6</strain>
    </source>
</reference>
<feature type="chain" id="PRO_5028204682" description="Tripartite tricarboxylate transporter substrate binding protein" evidence="2">
    <location>
        <begin position="25"/>
        <end position="325"/>
    </location>
</feature>
<gene>
    <name evidence="3" type="ORF">IZ6_03820</name>
</gene>
<proteinExistence type="inferred from homology"/>
<keyword evidence="4" id="KW-1185">Reference proteome</keyword>
<evidence type="ECO:0000256" key="2">
    <source>
        <dbReference type="SAM" id="SignalP"/>
    </source>
</evidence>
<dbReference type="AlphaFoldDB" id="A0A6S6QP11"/>
<dbReference type="Proteomes" id="UP000515317">
    <property type="component" value="Chromosome"/>
</dbReference>
<dbReference type="PANTHER" id="PTHR42928:SF3">
    <property type="entry name" value="UPF0065 PROTEIN YFLP"/>
    <property type="match status" value="1"/>
</dbReference>
<dbReference type="PIRSF" id="PIRSF017082">
    <property type="entry name" value="YflP"/>
    <property type="match status" value="1"/>
</dbReference>
<evidence type="ECO:0008006" key="5">
    <source>
        <dbReference type="Google" id="ProtNLM"/>
    </source>
</evidence>
<sequence>MKLKHVVALTSIALAGTFAVSAQAEWKPSGQVNVVVHTGPGGGTDAFGRAILTALEKDKVLENTYIVQNKTGGGSTAAVNYLGEKAGDTNTIAIYSSVWVTDSLVQAEAKSTILDLTPIANLVLEPALFAVKADSPYKTLKDFTDAAKANPGKLKQSGGSVTARDAVVRNVLMKNTGADWAFVSFPSGGERVSALLGGHVDIMMIEPSEAGELIRAGRLRALAQVADARIPGFPDVPTLKEAGFDVPNVPQARGIVGPPNMPADAVKYYEALFAKAAKSEGYTKYLADTQLDNKYMDSKTLGAFIKEYQGNLRTILTGAGVKVVR</sequence>
<evidence type="ECO:0000256" key="1">
    <source>
        <dbReference type="ARBA" id="ARBA00006987"/>
    </source>
</evidence>
<dbReference type="PANTHER" id="PTHR42928">
    <property type="entry name" value="TRICARBOXYLATE-BINDING PROTEIN"/>
    <property type="match status" value="1"/>
</dbReference>
<dbReference type="RefSeq" id="WP_222876344.1">
    <property type="nucleotide sequence ID" value="NZ_AP023361.1"/>
</dbReference>